<feature type="chain" id="PRO_5035864125" description="Ig-like domain-containing protein" evidence="1">
    <location>
        <begin position="23"/>
        <end position="249"/>
    </location>
</feature>
<dbReference type="InterPro" id="IPR007110">
    <property type="entry name" value="Ig-like_dom"/>
</dbReference>
<reference evidence="3" key="1">
    <citation type="submission" date="2021-03" db="EMBL/GenBank/DDBJ databases">
        <authorList>
            <person name="Bekaert M."/>
        </authorList>
    </citation>
    <scope>NUCLEOTIDE SEQUENCE</scope>
</reference>
<keyword evidence="4" id="KW-1185">Reference proteome</keyword>
<keyword evidence="1" id="KW-0732">Signal</keyword>
<dbReference type="PROSITE" id="PS50835">
    <property type="entry name" value="IG_LIKE"/>
    <property type="match status" value="1"/>
</dbReference>
<evidence type="ECO:0000313" key="4">
    <source>
        <dbReference type="Proteomes" id="UP000683360"/>
    </source>
</evidence>
<name>A0A8S3QPE0_MYTED</name>
<organism evidence="3 4">
    <name type="scientific">Mytilus edulis</name>
    <name type="common">Blue mussel</name>
    <dbReference type="NCBI Taxonomy" id="6550"/>
    <lineage>
        <taxon>Eukaryota</taxon>
        <taxon>Metazoa</taxon>
        <taxon>Spiralia</taxon>
        <taxon>Lophotrochozoa</taxon>
        <taxon>Mollusca</taxon>
        <taxon>Bivalvia</taxon>
        <taxon>Autobranchia</taxon>
        <taxon>Pteriomorphia</taxon>
        <taxon>Mytilida</taxon>
        <taxon>Mytiloidea</taxon>
        <taxon>Mytilidae</taxon>
        <taxon>Mytilinae</taxon>
        <taxon>Mytilus</taxon>
    </lineage>
</organism>
<protein>
    <recommendedName>
        <fullName evidence="2">Ig-like domain-containing protein</fullName>
    </recommendedName>
</protein>
<dbReference type="InterPro" id="IPR013783">
    <property type="entry name" value="Ig-like_fold"/>
</dbReference>
<feature type="domain" description="Ig-like" evidence="2">
    <location>
        <begin position="18"/>
        <end position="120"/>
    </location>
</feature>
<gene>
    <name evidence="3" type="ORF">MEDL_12256</name>
</gene>
<sequence>MSSILTLMIMIVYMEIIPGILNDIVTVRVTKGERVVLKCCGSGDVRTWLGPDINNATTGNEVYFLNNDKNPKLNQSNHILQINDRNYDLIILNFQNENTGFYVCRFLNNGGFHETKFNVSLKDTSLSIFSKIVHDDKERDSVLNATHDWKTNATQIIEVLREVQYDEIGIINYNVVNIETLRDDTRDRMTVMHLSGINIDILSSKSPTLSYSSTNDSLSRKTEGSDNTYESINLNQNHEFKNVKLVPQL</sequence>
<dbReference type="AlphaFoldDB" id="A0A8S3QPE0"/>
<dbReference type="SUPFAM" id="SSF48726">
    <property type="entry name" value="Immunoglobulin"/>
    <property type="match status" value="1"/>
</dbReference>
<dbReference type="Proteomes" id="UP000683360">
    <property type="component" value="Unassembled WGS sequence"/>
</dbReference>
<dbReference type="Gene3D" id="2.60.40.10">
    <property type="entry name" value="Immunoglobulins"/>
    <property type="match status" value="1"/>
</dbReference>
<evidence type="ECO:0000259" key="2">
    <source>
        <dbReference type="PROSITE" id="PS50835"/>
    </source>
</evidence>
<dbReference type="InterPro" id="IPR003599">
    <property type="entry name" value="Ig_sub"/>
</dbReference>
<accession>A0A8S3QPE0</accession>
<comment type="caution">
    <text evidence="3">The sequence shown here is derived from an EMBL/GenBank/DDBJ whole genome shotgun (WGS) entry which is preliminary data.</text>
</comment>
<proteinExistence type="predicted"/>
<feature type="signal peptide" evidence="1">
    <location>
        <begin position="1"/>
        <end position="22"/>
    </location>
</feature>
<dbReference type="SMART" id="SM00409">
    <property type="entry name" value="IG"/>
    <property type="match status" value="1"/>
</dbReference>
<evidence type="ECO:0000313" key="3">
    <source>
        <dbReference type="EMBL" id="CAG2197453.1"/>
    </source>
</evidence>
<dbReference type="InterPro" id="IPR036179">
    <property type="entry name" value="Ig-like_dom_sf"/>
</dbReference>
<dbReference type="EMBL" id="CAJPWZ010000648">
    <property type="protein sequence ID" value="CAG2197453.1"/>
    <property type="molecule type" value="Genomic_DNA"/>
</dbReference>
<evidence type="ECO:0000256" key="1">
    <source>
        <dbReference type="SAM" id="SignalP"/>
    </source>
</evidence>